<evidence type="ECO:0000256" key="1">
    <source>
        <dbReference type="SAM" id="MobiDB-lite"/>
    </source>
</evidence>
<feature type="compositionally biased region" description="Polar residues" evidence="1">
    <location>
        <begin position="35"/>
        <end position="68"/>
    </location>
</feature>
<protein>
    <submittedName>
        <fullName evidence="2">Uncharacterized protein</fullName>
    </submittedName>
</protein>
<gene>
    <name evidence="2" type="ORF">MCHLO_00588</name>
</gene>
<reference evidence="2" key="1">
    <citation type="submission" date="2014-09" db="EMBL/GenBank/DDBJ databases">
        <title>Genome sequence of the luminous mushroom Mycena chlorophos for searching fungal bioluminescence genes.</title>
        <authorList>
            <person name="Tanaka Y."/>
            <person name="Kasuga D."/>
            <person name="Oba Y."/>
            <person name="Hase S."/>
            <person name="Sato K."/>
            <person name="Oba Y."/>
            <person name="Sakakibara Y."/>
        </authorList>
    </citation>
    <scope>NUCLEOTIDE SEQUENCE</scope>
</reference>
<evidence type="ECO:0000313" key="2">
    <source>
        <dbReference type="EMBL" id="GAT42891.1"/>
    </source>
</evidence>
<feature type="region of interest" description="Disordered" evidence="1">
    <location>
        <begin position="97"/>
        <end position="117"/>
    </location>
</feature>
<evidence type="ECO:0000313" key="3">
    <source>
        <dbReference type="Proteomes" id="UP000815677"/>
    </source>
</evidence>
<accession>A0ABQ0KVC1</accession>
<keyword evidence="3" id="KW-1185">Reference proteome</keyword>
<organism evidence="2 3">
    <name type="scientific">Mycena chlorophos</name>
    <name type="common">Agaric fungus</name>
    <name type="synonym">Agaricus chlorophos</name>
    <dbReference type="NCBI Taxonomy" id="658473"/>
    <lineage>
        <taxon>Eukaryota</taxon>
        <taxon>Fungi</taxon>
        <taxon>Dikarya</taxon>
        <taxon>Basidiomycota</taxon>
        <taxon>Agaricomycotina</taxon>
        <taxon>Agaricomycetes</taxon>
        <taxon>Agaricomycetidae</taxon>
        <taxon>Agaricales</taxon>
        <taxon>Marasmiineae</taxon>
        <taxon>Mycenaceae</taxon>
        <taxon>Mycena</taxon>
    </lineage>
</organism>
<feature type="region of interest" description="Disordered" evidence="1">
    <location>
        <begin position="1"/>
        <end position="77"/>
    </location>
</feature>
<sequence>MPFVAVRFNDGPQVLVSTGPRIPPPGLVAPMKSPLRTSSTPAPSHHFQQPNPAVPNSQGKNAARSPSPQGFGVGSGDEVHFHVPAAVHLSKNTTDHVFVQQSRAPRPPTAPESTLRKVKSERLEAEEAHGVCGRAESRWVRDVAGVEKQSWGIKSGHGRNVKTSCRLVGGGAGAWRRARRGVATSVRLGWGGND</sequence>
<proteinExistence type="predicted"/>
<dbReference type="Proteomes" id="UP000815677">
    <property type="component" value="Unassembled WGS sequence"/>
</dbReference>
<dbReference type="EMBL" id="DF838409">
    <property type="protein sequence ID" value="GAT42891.1"/>
    <property type="molecule type" value="Genomic_DNA"/>
</dbReference>
<name>A0ABQ0KVC1_MYCCL</name>